<keyword evidence="2" id="KW-1185">Reference proteome</keyword>
<proteinExistence type="predicted"/>
<evidence type="ECO:0000313" key="2">
    <source>
        <dbReference type="Proteomes" id="UP000002027"/>
    </source>
</evidence>
<dbReference type="HOGENOM" id="CLU_2994416_0_0_0"/>
<reference evidence="1 2" key="2">
    <citation type="journal article" date="2010" name="Stand. Genomic Sci.">
        <title>Complete genome sequence of Desulfohalobium retbaense type strain (HR(100)).</title>
        <authorList>
            <person name="Spring S."/>
            <person name="Nolan M."/>
            <person name="Lapidus A."/>
            <person name="Glavina Del Rio T."/>
            <person name="Copeland A."/>
            <person name="Tice H."/>
            <person name="Cheng J.F."/>
            <person name="Lucas S."/>
            <person name="Land M."/>
            <person name="Chen F."/>
            <person name="Bruce D."/>
            <person name="Goodwin L."/>
            <person name="Pitluck S."/>
            <person name="Ivanova N."/>
            <person name="Mavromatis K."/>
            <person name="Mikhailova N."/>
            <person name="Pati A."/>
            <person name="Chen A."/>
            <person name="Palaniappan K."/>
            <person name="Hauser L."/>
            <person name="Chang Y.J."/>
            <person name="Jeffries C.D."/>
            <person name="Munk C."/>
            <person name="Kiss H."/>
            <person name="Chain P."/>
            <person name="Han C."/>
            <person name="Brettin T."/>
            <person name="Detter J.C."/>
            <person name="Schuler E."/>
            <person name="Goker M."/>
            <person name="Rohde M."/>
            <person name="Bristow J."/>
            <person name="Eisen J.A."/>
            <person name="Markowitz V."/>
            <person name="Hugenholtz P."/>
            <person name="Kyrpides N.C."/>
            <person name="Klenk H.P."/>
        </authorList>
    </citation>
    <scope>NUCLEOTIDE SEQUENCE [LARGE SCALE GENOMIC DNA]</scope>
    <source>
        <strain evidence="2">ATCC 49802 / DSM 20745 / S 6022</strain>
    </source>
</reference>
<dbReference type="Proteomes" id="UP000002027">
    <property type="component" value="Chromosome 1"/>
</dbReference>
<evidence type="ECO:0000313" key="1">
    <source>
        <dbReference type="EMBL" id="ACZ38216.1"/>
    </source>
</evidence>
<dbReference type="EMBL" id="CP001823">
    <property type="protein sequence ID" value="ACZ38216.1"/>
    <property type="molecule type" value="Genomic_DNA"/>
</dbReference>
<dbReference type="KEGG" id="sti:Sthe_0779"/>
<name>D1C1U9_SPHTD</name>
<dbReference type="RefSeq" id="WP_012871263.1">
    <property type="nucleotide sequence ID" value="NC_013523.1"/>
</dbReference>
<reference evidence="2" key="1">
    <citation type="submission" date="2009-11" db="EMBL/GenBank/DDBJ databases">
        <title>The complete chromosome 1 of Sphaerobacter thermophilus DSM 20745.</title>
        <authorList>
            <person name="Lucas S."/>
            <person name="Copeland A."/>
            <person name="Lapidus A."/>
            <person name="Glavina del Rio T."/>
            <person name="Dalin E."/>
            <person name="Tice H."/>
            <person name="Bruce D."/>
            <person name="Goodwin L."/>
            <person name="Pitluck S."/>
            <person name="Kyrpides N."/>
            <person name="Mavromatis K."/>
            <person name="Ivanova N."/>
            <person name="Mikhailova N."/>
            <person name="LaButti K.M."/>
            <person name="Clum A."/>
            <person name="Sun H.I."/>
            <person name="Brettin T."/>
            <person name="Detter J.C."/>
            <person name="Han C."/>
            <person name="Larimer F."/>
            <person name="Land M."/>
            <person name="Hauser L."/>
            <person name="Markowitz V."/>
            <person name="Cheng J.F."/>
            <person name="Hugenholtz P."/>
            <person name="Woyke T."/>
            <person name="Wu D."/>
            <person name="Steenblock K."/>
            <person name="Schneider S."/>
            <person name="Pukall R."/>
            <person name="Goeker M."/>
            <person name="Klenk H.P."/>
            <person name="Eisen J.A."/>
        </authorList>
    </citation>
    <scope>NUCLEOTIDE SEQUENCE [LARGE SCALE GENOMIC DNA]</scope>
    <source>
        <strain evidence="2">ATCC 49802 / DSM 20745 / S 6022</strain>
    </source>
</reference>
<dbReference type="AlphaFoldDB" id="D1C1U9"/>
<organism evidence="1 2">
    <name type="scientific">Sphaerobacter thermophilus (strain ATCC 49802 / DSM 20745 / KCCM 41009 / NCIMB 13125 / S 6022)</name>
    <dbReference type="NCBI Taxonomy" id="479434"/>
    <lineage>
        <taxon>Bacteria</taxon>
        <taxon>Pseudomonadati</taxon>
        <taxon>Thermomicrobiota</taxon>
        <taxon>Thermomicrobia</taxon>
        <taxon>Sphaerobacterales</taxon>
        <taxon>Sphaerobacterineae</taxon>
        <taxon>Sphaerobacteraceae</taxon>
        <taxon>Sphaerobacter</taxon>
    </lineage>
</organism>
<gene>
    <name evidence="1" type="ordered locus">Sthe_0779</name>
</gene>
<protein>
    <submittedName>
        <fullName evidence="1">Uncharacterized protein</fullName>
    </submittedName>
</protein>
<accession>D1C1U9</accession>
<dbReference type="InParanoid" id="D1C1U9"/>
<sequence length="57" mass="6465">MIGPMMEVHAEARRQALLLESERGRRIVEVERGQRRSVRSSIGGRIVRLGAWIAGEH</sequence>